<reference evidence="1" key="2">
    <citation type="journal article" date="2020" name="Nat. Commun.">
        <title>Large-scale genome sequencing of mycorrhizal fungi provides insights into the early evolution of symbiotic traits.</title>
        <authorList>
            <person name="Miyauchi S."/>
            <person name="Kiss E."/>
            <person name="Kuo A."/>
            <person name="Drula E."/>
            <person name="Kohler A."/>
            <person name="Sanchez-Garcia M."/>
            <person name="Morin E."/>
            <person name="Andreopoulos B."/>
            <person name="Barry K.W."/>
            <person name="Bonito G."/>
            <person name="Buee M."/>
            <person name="Carver A."/>
            <person name="Chen C."/>
            <person name="Cichocki N."/>
            <person name="Clum A."/>
            <person name="Culley D."/>
            <person name="Crous P.W."/>
            <person name="Fauchery L."/>
            <person name="Girlanda M."/>
            <person name="Hayes R.D."/>
            <person name="Keri Z."/>
            <person name="LaButti K."/>
            <person name="Lipzen A."/>
            <person name="Lombard V."/>
            <person name="Magnuson J."/>
            <person name="Maillard F."/>
            <person name="Murat C."/>
            <person name="Nolan M."/>
            <person name="Ohm R.A."/>
            <person name="Pangilinan J."/>
            <person name="Pereira M.F."/>
            <person name="Perotto S."/>
            <person name="Peter M."/>
            <person name="Pfister S."/>
            <person name="Riley R."/>
            <person name="Sitrit Y."/>
            <person name="Stielow J.B."/>
            <person name="Szollosi G."/>
            <person name="Zifcakova L."/>
            <person name="Stursova M."/>
            <person name="Spatafora J.W."/>
            <person name="Tedersoo L."/>
            <person name="Vaario L.M."/>
            <person name="Yamada A."/>
            <person name="Yan M."/>
            <person name="Wang P."/>
            <person name="Xu J."/>
            <person name="Bruns T."/>
            <person name="Baldrian P."/>
            <person name="Vilgalys R."/>
            <person name="Dunand C."/>
            <person name="Henrissat B."/>
            <person name="Grigoriev I.V."/>
            <person name="Hibbett D."/>
            <person name="Nagy L.G."/>
            <person name="Martin F.M."/>
        </authorList>
    </citation>
    <scope>NUCLEOTIDE SEQUENCE</scope>
    <source>
        <strain evidence="1">P2</strain>
    </source>
</reference>
<comment type="caution">
    <text evidence="1">The sequence shown here is derived from an EMBL/GenBank/DDBJ whole genome shotgun (WGS) entry which is preliminary data.</text>
</comment>
<keyword evidence="2" id="KW-1185">Reference proteome</keyword>
<protein>
    <submittedName>
        <fullName evidence="1">Uncharacterized protein</fullName>
    </submittedName>
</protein>
<evidence type="ECO:0000313" key="1">
    <source>
        <dbReference type="EMBL" id="KAF9648946.1"/>
    </source>
</evidence>
<organism evidence="1 2">
    <name type="scientific">Thelephora ganbajun</name>
    <name type="common">Ganba fungus</name>
    <dbReference type="NCBI Taxonomy" id="370292"/>
    <lineage>
        <taxon>Eukaryota</taxon>
        <taxon>Fungi</taxon>
        <taxon>Dikarya</taxon>
        <taxon>Basidiomycota</taxon>
        <taxon>Agaricomycotina</taxon>
        <taxon>Agaricomycetes</taxon>
        <taxon>Thelephorales</taxon>
        <taxon>Thelephoraceae</taxon>
        <taxon>Thelephora</taxon>
    </lineage>
</organism>
<proteinExistence type="predicted"/>
<dbReference type="EMBL" id="MU118005">
    <property type="protein sequence ID" value="KAF9648946.1"/>
    <property type="molecule type" value="Genomic_DNA"/>
</dbReference>
<dbReference type="Proteomes" id="UP000886501">
    <property type="component" value="Unassembled WGS sequence"/>
</dbReference>
<reference evidence="1" key="1">
    <citation type="submission" date="2019-10" db="EMBL/GenBank/DDBJ databases">
        <authorList>
            <consortium name="DOE Joint Genome Institute"/>
            <person name="Kuo A."/>
            <person name="Miyauchi S."/>
            <person name="Kiss E."/>
            <person name="Drula E."/>
            <person name="Kohler A."/>
            <person name="Sanchez-Garcia M."/>
            <person name="Andreopoulos B."/>
            <person name="Barry K.W."/>
            <person name="Bonito G."/>
            <person name="Buee M."/>
            <person name="Carver A."/>
            <person name="Chen C."/>
            <person name="Cichocki N."/>
            <person name="Clum A."/>
            <person name="Culley D."/>
            <person name="Crous P.W."/>
            <person name="Fauchery L."/>
            <person name="Girlanda M."/>
            <person name="Hayes R."/>
            <person name="Keri Z."/>
            <person name="Labutti K."/>
            <person name="Lipzen A."/>
            <person name="Lombard V."/>
            <person name="Magnuson J."/>
            <person name="Maillard F."/>
            <person name="Morin E."/>
            <person name="Murat C."/>
            <person name="Nolan M."/>
            <person name="Ohm R."/>
            <person name="Pangilinan J."/>
            <person name="Pereira M."/>
            <person name="Perotto S."/>
            <person name="Peter M."/>
            <person name="Riley R."/>
            <person name="Sitrit Y."/>
            <person name="Stielow B."/>
            <person name="Szollosi G."/>
            <person name="Zifcakova L."/>
            <person name="Stursova M."/>
            <person name="Spatafora J.W."/>
            <person name="Tedersoo L."/>
            <person name="Vaario L.-M."/>
            <person name="Yamada A."/>
            <person name="Yan M."/>
            <person name="Wang P."/>
            <person name="Xu J."/>
            <person name="Bruns T."/>
            <person name="Baldrian P."/>
            <person name="Vilgalys R."/>
            <person name="Henrissat B."/>
            <person name="Grigoriev I.V."/>
            <person name="Hibbett D."/>
            <person name="Nagy L.G."/>
            <person name="Martin F.M."/>
        </authorList>
    </citation>
    <scope>NUCLEOTIDE SEQUENCE</scope>
    <source>
        <strain evidence="1">P2</strain>
    </source>
</reference>
<accession>A0ACB6ZIH0</accession>
<sequence>MSVRFGWSFSLVVIPLSTVTDDDVQWSNYSLSTNEPIFFTNYHHYFRTKRTNHPIFCRYNSNFHAQYKTGDFVEYRPIGGASDDVSYTKGEIKDIFEAEDGSIRCTIRNENTSKVTNHQEPNIIGKTERN</sequence>
<evidence type="ECO:0000313" key="2">
    <source>
        <dbReference type="Proteomes" id="UP000886501"/>
    </source>
</evidence>
<name>A0ACB6ZIH0_THEGA</name>
<gene>
    <name evidence="1" type="ORF">BDM02DRAFT_3186695</name>
</gene>